<evidence type="ECO:0000313" key="2">
    <source>
        <dbReference type="EMBL" id="MER6427820.1"/>
    </source>
</evidence>
<dbReference type="EMBL" id="JBEPAZ010000005">
    <property type="protein sequence ID" value="MER6427820.1"/>
    <property type="molecule type" value="Genomic_DNA"/>
</dbReference>
<protein>
    <submittedName>
        <fullName evidence="2">Uncharacterized protein</fullName>
    </submittedName>
</protein>
<keyword evidence="3" id="KW-1185">Reference proteome</keyword>
<dbReference type="RefSeq" id="WP_352063201.1">
    <property type="nucleotide sequence ID" value="NZ_JBEPAZ010000005.1"/>
</dbReference>
<evidence type="ECO:0000313" key="3">
    <source>
        <dbReference type="Proteomes" id="UP001470023"/>
    </source>
</evidence>
<name>A0ABV1U2F4_9ACTN</name>
<organism evidence="2 3">
    <name type="scientific">Streptomyces sp. 900105245</name>
    <dbReference type="NCBI Taxonomy" id="3154379"/>
    <lineage>
        <taxon>Bacteria</taxon>
        <taxon>Bacillati</taxon>
        <taxon>Actinomycetota</taxon>
        <taxon>Actinomycetes</taxon>
        <taxon>Kitasatosporales</taxon>
        <taxon>Streptomycetaceae</taxon>
        <taxon>Streptomyces</taxon>
    </lineage>
</organism>
<comment type="caution">
    <text evidence="2">The sequence shown here is derived from an EMBL/GenBank/DDBJ whole genome shotgun (WGS) entry which is preliminary data.</text>
</comment>
<evidence type="ECO:0000256" key="1">
    <source>
        <dbReference type="SAM" id="MobiDB-lite"/>
    </source>
</evidence>
<dbReference type="Proteomes" id="UP001470023">
    <property type="component" value="Unassembled WGS sequence"/>
</dbReference>
<feature type="compositionally biased region" description="Acidic residues" evidence="1">
    <location>
        <begin position="259"/>
        <end position="270"/>
    </location>
</feature>
<gene>
    <name evidence="2" type="ORF">ABT272_08735</name>
</gene>
<reference evidence="2 3" key="1">
    <citation type="submission" date="2024-06" db="EMBL/GenBank/DDBJ databases">
        <title>The Natural Products Discovery Center: Release of the First 8490 Sequenced Strains for Exploring Actinobacteria Biosynthetic Diversity.</title>
        <authorList>
            <person name="Kalkreuter E."/>
            <person name="Kautsar S.A."/>
            <person name="Yang D."/>
            <person name="Bader C.D."/>
            <person name="Teijaro C.N."/>
            <person name="Fluegel L."/>
            <person name="Davis C.M."/>
            <person name="Simpson J.R."/>
            <person name="Lauterbach L."/>
            <person name="Steele A.D."/>
            <person name="Gui C."/>
            <person name="Meng S."/>
            <person name="Li G."/>
            <person name="Viehrig K."/>
            <person name="Ye F."/>
            <person name="Su P."/>
            <person name="Kiefer A.F."/>
            <person name="Nichols A."/>
            <person name="Cepeda A.J."/>
            <person name="Yan W."/>
            <person name="Fan B."/>
            <person name="Jiang Y."/>
            <person name="Adhikari A."/>
            <person name="Zheng C.-J."/>
            <person name="Schuster L."/>
            <person name="Cowan T.M."/>
            <person name="Smanski M.J."/>
            <person name="Chevrette M.G."/>
            <person name="De Carvalho L.P.S."/>
            <person name="Shen B."/>
        </authorList>
    </citation>
    <scope>NUCLEOTIDE SEQUENCE [LARGE SCALE GENOMIC DNA]</scope>
    <source>
        <strain evidence="2 3">NPDC001166</strain>
    </source>
</reference>
<sequence length="371" mass="40027">MPQKLPPLITEAAALAVAGVGLHRYEMGPAVIGAGADGTVVIVESGDNPGVSGVQDATNVLVHGDAVTALRPRLDFRSPWPLHVFARLDGDCLPLGTALCRGGSSTPDHLHHARLELDKPLTREVLDAVRPVPEPGPVPGADWVGLVESDLIRALEAFVLGWFPAGAAGSIGERTNEGEQPDNLPGALTAFYSLARLRPAVLGFHNPVLQQPQRTSGPFGDRLVFAVDAEGIRDWSIAWPPKTRTPSENDPRVWLTEDPSMDDPETSPEEEPLSRFLLQFTLYEAMNIAPYQARTYCMPSPCIAPLRSVLRPVPLSPFLPTYTGERFSVAPGLLAAISGDEKEAVVTFSALHRATLTPLLAHGYRWIRFDG</sequence>
<proteinExistence type="predicted"/>
<accession>A0ABV1U2F4</accession>
<feature type="region of interest" description="Disordered" evidence="1">
    <location>
        <begin position="238"/>
        <end position="270"/>
    </location>
</feature>